<protein>
    <submittedName>
        <fullName evidence="1">Uncharacterized protein</fullName>
    </submittedName>
</protein>
<sequence>MNLSDGRLSNCLFRRRHAPKPLLFRPEKRDPAYLSSGFSSTYSWSSQRALRVQALLNLLLSHCSKLIELQGIFPSCKRQFKTYTTLNLVYILQLSLHHPVTKSQEKNVGSRYAKKPF</sequence>
<name>A0A4Y2SRI8_ARAVE</name>
<keyword evidence="2" id="KW-1185">Reference proteome</keyword>
<dbReference type="EMBL" id="BGPR01023262">
    <property type="protein sequence ID" value="GBN90323.1"/>
    <property type="molecule type" value="Genomic_DNA"/>
</dbReference>
<evidence type="ECO:0000313" key="2">
    <source>
        <dbReference type="Proteomes" id="UP000499080"/>
    </source>
</evidence>
<accession>A0A4Y2SRI8</accession>
<evidence type="ECO:0000313" key="1">
    <source>
        <dbReference type="EMBL" id="GBN90323.1"/>
    </source>
</evidence>
<reference evidence="1 2" key="1">
    <citation type="journal article" date="2019" name="Sci. Rep.">
        <title>Orb-weaving spider Araneus ventricosus genome elucidates the spidroin gene catalogue.</title>
        <authorList>
            <person name="Kono N."/>
            <person name="Nakamura H."/>
            <person name="Ohtoshi R."/>
            <person name="Moran D.A.P."/>
            <person name="Shinohara A."/>
            <person name="Yoshida Y."/>
            <person name="Fujiwara M."/>
            <person name="Mori M."/>
            <person name="Tomita M."/>
            <person name="Arakawa K."/>
        </authorList>
    </citation>
    <scope>NUCLEOTIDE SEQUENCE [LARGE SCALE GENOMIC DNA]</scope>
</reference>
<comment type="caution">
    <text evidence="1">The sequence shown here is derived from an EMBL/GenBank/DDBJ whole genome shotgun (WGS) entry which is preliminary data.</text>
</comment>
<dbReference type="Proteomes" id="UP000499080">
    <property type="component" value="Unassembled WGS sequence"/>
</dbReference>
<proteinExistence type="predicted"/>
<gene>
    <name evidence="1" type="ORF">AVEN_52509_1</name>
</gene>
<organism evidence="1 2">
    <name type="scientific">Araneus ventricosus</name>
    <name type="common">Orbweaver spider</name>
    <name type="synonym">Epeira ventricosa</name>
    <dbReference type="NCBI Taxonomy" id="182803"/>
    <lineage>
        <taxon>Eukaryota</taxon>
        <taxon>Metazoa</taxon>
        <taxon>Ecdysozoa</taxon>
        <taxon>Arthropoda</taxon>
        <taxon>Chelicerata</taxon>
        <taxon>Arachnida</taxon>
        <taxon>Araneae</taxon>
        <taxon>Araneomorphae</taxon>
        <taxon>Entelegynae</taxon>
        <taxon>Araneoidea</taxon>
        <taxon>Araneidae</taxon>
        <taxon>Araneus</taxon>
    </lineage>
</organism>
<dbReference type="AlphaFoldDB" id="A0A4Y2SRI8"/>